<reference evidence="3" key="1">
    <citation type="journal article" date="2014" name="Proc. Natl. Acad. Sci. U.S.A.">
        <title>Extensive sampling of basidiomycete genomes demonstrates inadequacy of the white-rot/brown-rot paradigm for wood decay fungi.</title>
        <authorList>
            <person name="Riley R."/>
            <person name="Salamov A.A."/>
            <person name="Brown D.W."/>
            <person name="Nagy L.G."/>
            <person name="Floudas D."/>
            <person name="Held B.W."/>
            <person name="Levasseur A."/>
            <person name="Lombard V."/>
            <person name="Morin E."/>
            <person name="Otillar R."/>
            <person name="Lindquist E.A."/>
            <person name="Sun H."/>
            <person name="LaButti K.M."/>
            <person name="Schmutz J."/>
            <person name="Jabbour D."/>
            <person name="Luo H."/>
            <person name="Baker S.E."/>
            <person name="Pisabarro A.G."/>
            <person name="Walton J.D."/>
            <person name="Blanchette R.A."/>
            <person name="Henrissat B."/>
            <person name="Martin F."/>
            <person name="Cullen D."/>
            <person name="Hibbett D.S."/>
            <person name="Grigoriev I.V."/>
        </authorList>
    </citation>
    <scope>NUCLEOTIDE SEQUENCE [LARGE SCALE GENOMIC DNA]</scope>
    <source>
        <strain evidence="3">CBS 339.88</strain>
    </source>
</reference>
<sequence length="233" mass="26139">MPHAKRRINDGSDRAPRESQRAGRKEWKRRGKIGWYRVSEGSQRVQGMRNGTRRDSNDVPPHQKTMRGDDARAAADCPPCQMTMRGRGMPPPASLSCRVQTRAGSMHPMPTAVSIERRRGVVEASSHPTRRLLRAFVLADLQWCRVARGCWVPLAERRSTDSGIVEVGCRTQNGEAVRLKTRRRGEAKCRRRVRNSVIMGNGRWCGSRMGRRGGPSAWACCEPLAQWKLEGGG</sequence>
<name>A0A067T5A4_GALM3</name>
<dbReference type="EMBL" id="KL142376">
    <property type="protein sequence ID" value="KDR77497.1"/>
    <property type="molecule type" value="Genomic_DNA"/>
</dbReference>
<dbReference type="Proteomes" id="UP000027222">
    <property type="component" value="Unassembled WGS sequence"/>
</dbReference>
<protein>
    <submittedName>
        <fullName evidence="2">Uncharacterized protein</fullName>
    </submittedName>
</protein>
<gene>
    <name evidence="2" type="ORF">GALMADRAFT_278670</name>
</gene>
<feature type="compositionally biased region" description="Basic and acidic residues" evidence="1">
    <location>
        <begin position="7"/>
        <end position="25"/>
    </location>
</feature>
<accession>A0A067T5A4</accession>
<dbReference type="AlphaFoldDB" id="A0A067T5A4"/>
<dbReference type="HOGENOM" id="CLU_1189982_0_0_1"/>
<keyword evidence="3" id="KW-1185">Reference proteome</keyword>
<feature type="region of interest" description="Disordered" evidence="1">
    <location>
        <begin position="1"/>
        <end position="75"/>
    </location>
</feature>
<organism evidence="2 3">
    <name type="scientific">Galerina marginata (strain CBS 339.88)</name>
    <dbReference type="NCBI Taxonomy" id="685588"/>
    <lineage>
        <taxon>Eukaryota</taxon>
        <taxon>Fungi</taxon>
        <taxon>Dikarya</taxon>
        <taxon>Basidiomycota</taxon>
        <taxon>Agaricomycotina</taxon>
        <taxon>Agaricomycetes</taxon>
        <taxon>Agaricomycetidae</taxon>
        <taxon>Agaricales</taxon>
        <taxon>Agaricineae</taxon>
        <taxon>Strophariaceae</taxon>
        <taxon>Galerina</taxon>
    </lineage>
</organism>
<evidence type="ECO:0000313" key="2">
    <source>
        <dbReference type="EMBL" id="KDR77497.1"/>
    </source>
</evidence>
<evidence type="ECO:0000313" key="3">
    <source>
        <dbReference type="Proteomes" id="UP000027222"/>
    </source>
</evidence>
<proteinExistence type="predicted"/>
<evidence type="ECO:0000256" key="1">
    <source>
        <dbReference type="SAM" id="MobiDB-lite"/>
    </source>
</evidence>